<dbReference type="Gene3D" id="2.40.10.220">
    <property type="entry name" value="predicted glycosyltransferase like domains"/>
    <property type="match status" value="1"/>
</dbReference>
<name>A0ABM8HTP7_9BACT</name>
<feature type="modified residue" description="4-aspartylphosphate" evidence="2">
    <location>
        <position position="51"/>
    </location>
</feature>
<organism evidence="4 5">
    <name type="scientific">Desulfuromonas versatilis</name>
    <dbReference type="NCBI Taxonomy" id="2802975"/>
    <lineage>
        <taxon>Bacteria</taxon>
        <taxon>Pseudomonadati</taxon>
        <taxon>Thermodesulfobacteriota</taxon>
        <taxon>Desulfuromonadia</taxon>
        <taxon>Desulfuromonadales</taxon>
        <taxon>Desulfuromonadaceae</taxon>
        <taxon>Desulfuromonas</taxon>
    </lineage>
</organism>
<dbReference type="RefSeq" id="WP_221248780.1">
    <property type="nucleotide sequence ID" value="NZ_AP024355.1"/>
</dbReference>
<dbReference type="EMBL" id="AP024355">
    <property type="protein sequence ID" value="BCR05350.1"/>
    <property type="molecule type" value="Genomic_DNA"/>
</dbReference>
<dbReference type="InterPro" id="IPR050595">
    <property type="entry name" value="Bact_response_regulator"/>
</dbReference>
<dbReference type="PANTHER" id="PTHR44591">
    <property type="entry name" value="STRESS RESPONSE REGULATOR PROTEIN 1"/>
    <property type="match status" value="1"/>
</dbReference>
<dbReference type="SMART" id="SM00448">
    <property type="entry name" value="REC"/>
    <property type="match status" value="1"/>
</dbReference>
<dbReference type="SUPFAM" id="SSF52172">
    <property type="entry name" value="CheY-like"/>
    <property type="match status" value="1"/>
</dbReference>
<dbReference type="Pfam" id="PF07238">
    <property type="entry name" value="PilZ"/>
    <property type="match status" value="1"/>
</dbReference>
<gene>
    <name evidence="4" type="ORF">DESUT3_24190</name>
</gene>
<protein>
    <submittedName>
        <fullName evidence="4">Two-component system response regulator</fullName>
    </submittedName>
</protein>
<dbReference type="InterPro" id="IPR009875">
    <property type="entry name" value="PilZ_domain"/>
</dbReference>
<dbReference type="PROSITE" id="PS50110">
    <property type="entry name" value="RESPONSE_REGULATORY"/>
    <property type="match status" value="1"/>
</dbReference>
<dbReference type="PANTHER" id="PTHR44591:SF20">
    <property type="entry name" value="PROTEIN PILH"/>
    <property type="match status" value="1"/>
</dbReference>
<dbReference type="InterPro" id="IPR011006">
    <property type="entry name" value="CheY-like_superfamily"/>
</dbReference>
<evidence type="ECO:0000256" key="1">
    <source>
        <dbReference type="ARBA" id="ARBA00022553"/>
    </source>
</evidence>
<keyword evidence="1 2" id="KW-0597">Phosphoprotein</keyword>
<reference evidence="4 5" key="1">
    <citation type="journal article" date="2016" name="C (Basel)">
        <title>Selective Growth of and Electricity Production by Marine Exoelectrogenic Bacteria in Self-Aggregated Hydrogel of Microbially Reduced Graphene Oxide.</title>
        <authorList>
            <person name="Yoshida N."/>
            <person name="Goto Y."/>
            <person name="Miyata Y."/>
        </authorList>
    </citation>
    <scope>NUCLEOTIDE SEQUENCE [LARGE SCALE GENOMIC DNA]</scope>
    <source>
        <strain evidence="4 5">NIT-T3</strain>
    </source>
</reference>
<dbReference type="Gene3D" id="3.40.50.2300">
    <property type="match status" value="1"/>
</dbReference>
<sequence>MNILLVDDVEFFIEVQKDLLKPTRATIQTARNGQEALERVALERPDLIFMDVNMPVMDGITCCRILKANPEHRSIPVIMVFAPSRETGVDDCRAAGCDGVLTKPLDRRAFLEVGRRFHPIIERREPRCATSFAVTVRVDGKSFEARGVNLSQNGLFLETVEKLAAEARLKLSLQLPGLEGLELNARVAWENSGPVRSSARLPQGVGVEFRLLRAEAAQRIARVLGGAGIS</sequence>
<feature type="domain" description="Response regulatory" evidence="3">
    <location>
        <begin position="2"/>
        <end position="118"/>
    </location>
</feature>
<evidence type="ECO:0000313" key="4">
    <source>
        <dbReference type="EMBL" id="BCR05350.1"/>
    </source>
</evidence>
<proteinExistence type="predicted"/>
<evidence type="ECO:0000259" key="3">
    <source>
        <dbReference type="PROSITE" id="PS50110"/>
    </source>
</evidence>
<evidence type="ECO:0000256" key="2">
    <source>
        <dbReference type="PROSITE-ProRule" id="PRU00169"/>
    </source>
</evidence>
<dbReference type="CDD" id="cd17546">
    <property type="entry name" value="REC_hyHK_CKI1_RcsC-like"/>
    <property type="match status" value="1"/>
</dbReference>
<dbReference type="SUPFAM" id="SSF141371">
    <property type="entry name" value="PilZ domain-like"/>
    <property type="match status" value="1"/>
</dbReference>
<keyword evidence="5" id="KW-1185">Reference proteome</keyword>
<dbReference type="Pfam" id="PF00072">
    <property type="entry name" value="Response_reg"/>
    <property type="match status" value="1"/>
</dbReference>
<reference evidence="4 5" key="2">
    <citation type="journal article" date="2021" name="Int. J. Syst. Evol. Microbiol.">
        <title>Isolation and Polyphasic Characterization of Desulfuromonas versatilis sp. Nov., an Electrogenic Bacteria Capable of Versatile Metabolism Isolated from a Graphene Oxide-Reducing Enrichment Culture.</title>
        <authorList>
            <person name="Xie L."/>
            <person name="Yoshida N."/>
            <person name="Ishii S."/>
            <person name="Meng L."/>
        </authorList>
    </citation>
    <scope>NUCLEOTIDE SEQUENCE [LARGE SCALE GENOMIC DNA]</scope>
    <source>
        <strain evidence="4 5">NIT-T3</strain>
    </source>
</reference>
<dbReference type="InterPro" id="IPR001789">
    <property type="entry name" value="Sig_transdc_resp-reg_receiver"/>
</dbReference>
<accession>A0ABM8HTP7</accession>
<evidence type="ECO:0000313" key="5">
    <source>
        <dbReference type="Proteomes" id="UP001319827"/>
    </source>
</evidence>
<dbReference type="Proteomes" id="UP001319827">
    <property type="component" value="Chromosome"/>
</dbReference>